<dbReference type="Proteomes" id="UP000000639">
    <property type="component" value="Chromosome"/>
</dbReference>
<evidence type="ECO:0000313" key="2">
    <source>
        <dbReference type="Proteomes" id="UP000000639"/>
    </source>
</evidence>
<sequence>MISNIIEVISRERALEKYSNRNRLFREAVPYVGQAKQSASEPNKIFLRLNPLSSNGTLLEFKSEDIIVAENVETVADKEGETFQIVKIWVRIGSIGVKLEPFSVQNYSNVLGKGFNALADEK</sequence>
<dbReference type="EMBL" id="CP000510">
    <property type="protein sequence ID" value="ABM04548.1"/>
    <property type="molecule type" value="Genomic_DNA"/>
</dbReference>
<reference evidence="1 2" key="1">
    <citation type="submission" date="2007-01" db="EMBL/GenBank/DDBJ databases">
        <title>Complete sequence of Psychromonas ingrahamii 37.</title>
        <authorList>
            <consortium name="US DOE Joint Genome Institute"/>
            <person name="Copeland A."/>
            <person name="Lucas S."/>
            <person name="Lapidus A."/>
            <person name="Barry K."/>
            <person name="Detter J.C."/>
            <person name="Glavina del Rio T."/>
            <person name="Hammon N."/>
            <person name="Israni S."/>
            <person name="Dalin E."/>
            <person name="Tice H."/>
            <person name="Pitluck S."/>
            <person name="Thompson L.S."/>
            <person name="Brettin T."/>
            <person name="Bruce D."/>
            <person name="Han C."/>
            <person name="Tapia R."/>
            <person name="Schmutz J."/>
            <person name="Larimer F."/>
            <person name="Land M."/>
            <person name="Hauser L."/>
            <person name="Kyrpides N."/>
            <person name="Ivanova N."/>
            <person name="Staley J."/>
            <person name="Richardson P."/>
        </authorList>
    </citation>
    <scope>NUCLEOTIDE SEQUENCE [LARGE SCALE GENOMIC DNA]</scope>
    <source>
        <strain evidence="1 2">37</strain>
    </source>
</reference>
<organism evidence="1 2">
    <name type="scientific">Psychromonas ingrahamii (strain DSM 17664 / CCUG 51855 / 37)</name>
    <dbReference type="NCBI Taxonomy" id="357804"/>
    <lineage>
        <taxon>Bacteria</taxon>
        <taxon>Pseudomonadati</taxon>
        <taxon>Pseudomonadota</taxon>
        <taxon>Gammaproteobacteria</taxon>
        <taxon>Alteromonadales</taxon>
        <taxon>Psychromonadaceae</taxon>
        <taxon>Psychromonas</taxon>
    </lineage>
</organism>
<dbReference type="OrthoDB" id="6214753at2"/>
<gene>
    <name evidence="1" type="ordered locus">Ping_2842</name>
</gene>
<dbReference type="KEGG" id="pin:Ping_2842"/>
<keyword evidence="2" id="KW-1185">Reference proteome</keyword>
<evidence type="ECO:0000313" key="1">
    <source>
        <dbReference type="EMBL" id="ABM04548.1"/>
    </source>
</evidence>
<dbReference type="HOGENOM" id="CLU_162064_0_0_6"/>
<dbReference type="eggNOG" id="ENOG5031M95">
    <property type="taxonomic scope" value="Bacteria"/>
</dbReference>
<proteinExistence type="predicted"/>
<dbReference type="AlphaFoldDB" id="A1SYI3"/>
<name>A1SYI3_PSYIN</name>
<dbReference type="RefSeq" id="WP_011771102.1">
    <property type="nucleotide sequence ID" value="NC_008709.1"/>
</dbReference>
<protein>
    <submittedName>
        <fullName evidence="1">Uncharacterized protein</fullName>
    </submittedName>
</protein>
<accession>A1SYI3</accession>